<name>A0A1I2J7U9_9GAMM</name>
<dbReference type="OrthoDB" id="5740990at2"/>
<evidence type="ECO:0000313" key="3">
    <source>
        <dbReference type="Proteomes" id="UP000199771"/>
    </source>
</evidence>
<proteinExistence type="predicted"/>
<feature type="region of interest" description="Disordered" evidence="1">
    <location>
        <begin position="85"/>
        <end position="117"/>
    </location>
</feature>
<dbReference type="EMBL" id="FOOC01000005">
    <property type="protein sequence ID" value="SFF48996.1"/>
    <property type="molecule type" value="Genomic_DNA"/>
</dbReference>
<dbReference type="RefSeq" id="WP_091533334.1">
    <property type="nucleotide sequence ID" value="NZ_FOOC01000005.1"/>
</dbReference>
<dbReference type="Proteomes" id="UP000199771">
    <property type="component" value="Unassembled WGS sequence"/>
</dbReference>
<dbReference type="STRING" id="1076937.SAMN04488120_105182"/>
<accession>A0A1I2J7U9</accession>
<reference evidence="2 3" key="1">
    <citation type="submission" date="2016-10" db="EMBL/GenBank/DDBJ databases">
        <authorList>
            <person name="de Groot N.N."/>
        </authorList>
    </citation>
    <scope>NUCLEOTIDE SEQUENCE [LARGE SCALE GENOMIC DNA]</scope>
    <source>
        <strain evidence="2 3">DSM 23609</strain>
    </source>
</reference>
<feature type="compositionally biased region" description="Low complexity" evidence="1">
    <location>
        <begin position="85"/>
        <end position="94"/>
    </location>
</feature>
<protein>
    <submittedName>
        <fullName evidence="2">Uncharacterized protein</fullName>
    </submittedName>
</protein>
<keyword evidence="3" id="KW-1185">Reference proteome</keyword>
<evidence type="ECO:0000256" key="1">
    <source>
        <dbReference type="SAM" id="MobiDB-lite"/>
    </source>
</evidence>
<organism evidence="2 3">
    <name type="scientific">Fontimonas thermophila</name>
    <dbReference type="NCBI Taxonomy" id="1076937"/>
    <lineage>
        <taxon>Bacteria</taxon>
        <taxon>Pseudomonadati</taxon>
        <taxon>Pseudomonadota</taxon>
        <taxon>Gammaproteobacteria</taxon>
        <taxon>Nevskiales</taxon>
        <taxon>Nevskiaceae</taxon>
        <taxon>Fontimonas</taxon>
    </lineage>
</organism>
<gene>
    <name evidence="2" type="ORF">SAMN04488120_105182</name>
</gene>
<evidence type="ECO:0000313" key="2">
    <source>
        <dbReference type="EMBL" id="SFF48996.1"/>
    </source>
</evidence>
<sequence length="117" mass="12751">MQIKIEIDVRPDELRRFLGLPDVAGLQDDVIAFLRSKIGAASEFDAAGFVKHNLESLRKNPAWQKLVARIKLAETVDEIAAAAAQAAAGAEQPATPRTGSSTRRRKRMRSGTQAPSR</sequence>
<dbReference type="AlphaFoldDB" id="A0A1I2J7U9"/>